<organism evidence="1 2">
    <name type="scientific">Pleuronectes platessa</name>
    <name type="common">European plaice</name>
    <dbReference type="NCBI Taxonomy" id="8262"/>
    <lineage>
        <taxon>Eukaryota</taxon>
        <taxon>Metazoa</taxon>
        <taxon>Chordata</taxon>
        <taxon>Craniata</taxon>
        <taxon>Vertebrata</taxon>
        <taxon>Euteleostomi</taxon>
        <taxon>Actinopterygii</taxon>
        <taxon>Neopterygii</taxon>
        <taxon>Teleostei</taxon>
        <taxon>Neoteleostei</taxon>
        <taxon>Acanthomorphata</taxon>
        <taxon>Carangaria</taxon>
        <taxon>Pleuronectiformes</taxon>
        <taxon>Pleuronectoidei</taxon>
        <taxon>Pleuronectidae</taxon>
        <taxon>Pleuronectes</taxon>
    </lineage>
</organism>
<proteinExistence type="predicted"/>
<dbReference type="Proteomes" id="UP001153269">
    <property type="component" value="Unassembled WGS sequence"/>
</dbReference>
<comment type="caution">
    <text evidence="1">The sequence shown here is derived from an EMBL/GenBank/DDBJ whole genome shotgun (WGS) entry which is preliminary data.</text>
</comment>
<name>A0A9N7YMA5_PLEPL</name>
<gene>
    <name evidence="1" type="ORF">PLEPLA_LOCUS18789</name>
</gene>
<evidence type="ECO:0000313" key="1">
    <source>
        <dbReference type="EMBL" id="CAB1430803.1"/>
    </source>
</evidence>
<sequence>MEAARRCEQVGVDGPPPLCSLCLLVFISTRRSLEHRVDVIRRSCSEGRATAPRMEIPPWLGVQHDEPRGEITLVDFKVLLLTYKALSGLAPGYIADSLGNYVPSRPLRSTAASAASLSEVPDNS</sequence>
<reference evidence="1" key="1">
    <citation type="submission" date="2020-03" db="EMBL/GenBank/DDBJ databases">
        <authorList>
            <person name="Weist P."/>
        </authorList>
    </citation>
    <scope>NUCLEOTIDE SEQUENCE</scope>
</reference>
<protein>
    <submittedName>
        <fullName evidence="1">Uncharacterized protein</fullName>
    </submittedName>
</protein>
<dbReference type="EMBL" id="CADEAL010001269">
    <property type="protein sequence ID" value="CAB1430803.1"/>
    <property type="molecule type" value="Genomic_DNA"/>
</dbReference>
<dbReference type="AlphaFoldDB" id="A0A9N7YMA5"/>
<keyword evidence="2" id="KW-1185">Reference proteome</keyword>
<accession>A0A9N7YMA5</accession>
<evidence type="ECO:0000313" key="2">
    <source>
        <dbReference type="Proteomes" id="UP001153269"/>
    </source>
</evidence>